<dbReference type="InterPro" id="IPR036873">
    <property type="entry name" value="Rhodanese-like_dom_sf"/>
</dbReference>
<evidence type="ECO:0000313" key="4">
    <source>
        <dbReference type="EMBL" id="ANH40006.1"/>
    </source>
</evidence>
<dbReference type="PANTHER" id="PTHR11364">
    <property type="entry name" value="THIOSULFATE SULFERTANSFERASE"/>
    <property type="match status" value="1"/>
</dbReference>
<sequence length="295" mass="30868">MAVMSSPQDNPRNSPLISAAALRDLLDQQTGPRVTVLDVRYRLGGPAGPDEHAAGHVPGAAYVDLDRDLAAPPATSPDGGGRHPLPEAADFEAAMRRLGVDDDRPVVVYDDWSGLAAGRAWWLLRHHGHRDVRVLDGGWAAWLRAGGPVETTDTVDTAPVEPTPGGFTASPGEMPVVPLGSVLDVDVLVDARAPERYRGEVEPMDPVAGHVPGAVNVPTGANLSDDGTFRDADALRETYASVGAVPGADVAAYCGSGVTACHDVLAMEVAGVRAALYVGSWSEWSADPDRPVERG</sequence>
<dbReference type="InterPro" id="IPR001763">
    <property type="entry name" value="Rhodanese-like_dom"/>
</dbReference>
<dbReference type="SMART" id="SM00450">
    <property type="entry name" value="RHOD"/>
    <property type="match status" value="2"/>
</dbReference>
<dbReference type="PATRIC" id="fig|1300347.3.peg.3610"/>
<protein>
    <submittedName>
        <fullName evidence="4">3-mercaptopyruvate sulfurtransferase</fullName>
        <ecNumber evidence="4">2.8.1.2</ecNumber>
    </submittedName>
</protein>
<keyword evidence="1 4" id="KW-0808">Transferase</keyword>
<dbReference type="KEGG" id="ndk:I601_3600"/>
<keyword evidence="2" id="KW-0677">Repeat</keyword>
<dbReference type="GO" id="GO:0004792">
    <property type="term" value="F:thiosulfate-cyanide sulfurtransferase activity"/>
    <property type="evidence" value="ECO:0007669"/>
    <property type="project" value="TreeGrafter"/>
</dbReference>
<feature type="domain" description="Rhodanese" evidence="3">
    <location>
        <begin position="30"/>
        <end position="151"/>
    </location>
</feature>
<dbReference type="CDD" id="cd01449">
    <property type="entry name" value="TST_Repeat_2"/>
    <property type="match status" value="1"/>
</dbReference>
<evidence type="ECO:0000313" key="5">
    <source>
        <dbReference type="Proteomes" id="UP000077868"/>
    </source>
</evidence>
<feature type="domain" description="Rhodanese" evidence="3">
    <location>
        <begin position="187"/>
        <end position="293"/>
    </location>
</feature>
<keyword evidence="5" id="KW-1185">Reference proteome</keyword>
<dbReference type="Pfam" id="PF00581">
    <property type="entry name" value="Rhodanese"/>
    <property type="match status" value="2"/>
</dbReference>
<proteinExistence type="predicted"/>
<gene>
    <name evidence="4" type="primary">sseA</name>
    <name evidence="4" type="ORF">I601_3600</name>
</gene>
<dbReference type="GO" id="GO:0016784">
    <property type="term" value="F:3-mercaptopyruvate sulfurtransferase activity"/>
    <property type="evidence" value="ECO:0007669"/>
    <property type="project" value="UniProtKB-EC"/>
</dbReference>
<dbReference type="AlphaFoldDB" id="A0A1A9GPJ6"/>
<dbReference type="PROSITE" id="PS50206">
    <property type="entry name" value="RHODANESE_3"/>
    <property type="match status" value="2"/>
</dbReference>
<evidence type="ECO:0000256" key="1">
    <source>
        <dbReference type="ARBA" id="ARBA00022679"/>
    </source>
</evidence>
<dbReference type="InterPro" id="IPR045078">
    <property type="entry name" value="TST/MPST-like"/>
</dbReference>
<dbReference type="Gene3D" id="3.40.250.10">
    <property type="entry name" value="Rhodanese-like domain"/>
    <property type="match status" value="2"/>
</dbReference>
<dbReference type="EC" id="2.8.1.2" evidence="4"/>
<keyword evidence="4" id="KW-0670">Pyruvate</keyword>
<reference evidence="4 5" key="1">
    <citation type="submission" date="2016-03" db="EMBL/GenBank/DDBJ databases">
        <title>Complete genome sequence of a soil Actinobacterium, Nocardioides dokdonensis FR1436.</title>
        <authorList>
            <person name="Kwon S.-K."/>
            <person name="Kim K."/>
            <person name="Kim J.F."/>
        </authorList>
    </citation>
    <scope>NUCLEOTIDE SEQUENCE [LARGE SCALE GENOMIC DNA]</scope>
    <source>
        <strain evidence="4 5">FR1436</strain>
    </source>
</reference>
<dbReference type="STRING" id="1300347.I601_3600"/>
<dbReference type="Proteomes" id="UP000077868">
    <property type="component" value="Chromosome"/>
</dbReference>
<dbReference type="EMBL" id="CP015079">
    <property type="protein sequence ID" value="ANH40006.1"/>
    <property type="molecule type" value="Genomic_DNA"/>
</dbReference>
<accession>A0A1A9GPJ6</accession>
<organism evidence="4 5">
    <name type="scientific">Nocardioides dokdonensis FR1436</name>
    <dbReference type="NCBI Taxonomy" id="1300347"/>
    <lineage>
        <taxon>Bacteria</taxon>
        <taxon>Bacillati</taxon>
        <taxon>Actinomycetota</taxon>
        <taxon>Actinomycetes</taxon>
        <taxon>Propionibacteriales</taxon>
        <taxon>Nocardioidaceae</taxon>
        <taxon>Nocardioides</taxon>
    </lineage>
</organism>
<dbReference type="CDD" id="cd01448">
    <property type="entry name" value="TST_Repeat_1"/>
    <property type="match status" value="1"/>
</dbReference>
<evidence type="ECO:0000259" key="3">
    <source>
        <dbReference type="PROSITE" id="PS50206"/>
    </source>
</evidence>
<evidence type="ECO:0000256" key="2">
    <source>
        <dbReference type="ARBA" id="ARBA00022737"/>
    </source>
</evidence>
<name>A0A1A9GPJ6_9ACTN</name>
<dbReference type="SUPFAM" id="SSF52821">
    <property type="entry name" value="Rhodanese/Cell cycle control phosphatase"/>
    <property type="match status" value="2"/>
</dbReference>
<dbReference type="PANTHER" id="PTHR11364:SF27">
    <property type="entry name" value="SULFURTRANSFERASE"/>
    <property type="match status" value="1"/>
</dbReference>